<proteinExistence type="predicted"/>
<evidence type="ECO:0000313" key="7">
    <source>
        <dbReference type="Proteomes" id="UP001292094"/>
    </source>
</evidence>
<evidence type="ECO:0000256" key="1">
    <source>
        <dbReference type="ARBA" id="ARBA00022737"/>
    </source>
</evidence>
<dbReference type="SMART" id="SM00042">
    <property type="entry name" value="CUB"/>
    <property type="match status" value="2"/>
</dbReference>
<dbReference type="PROSITE" id="PS01180">
    <property type="entry name" value="CUB"/>
    <property type="match status" value="3"/>
</dbReference>
<feature type="compositionally biased region" description="Basic and acidic residues" evidence="4">
    <location>
        <begin position="436"/>
        <end position="453"/>
    </location>
</feature>
<dbReference type="InterPro" id="IPR035914">
    <property type="entry name" value="Sperma_CUB_dom_sf"/>
</dbReference>
<dbReference type="InterPro" id="IPR000859">
    <property type="entry name" value="CUB_dom"/>
</dbReference>
<dbReference type="Gene3D" id="2.60.120.290">
    <property type="entry name" value="Spermadhesin, CUB domain"/>
    <property type="match status" value="3"/>
</dbReference>
<keyword evidence="2" id="KW-1015">Disulfide bond</keyword>
<evidence type="ECO:0000256" key="4">
    <source>
        <dbReference type="SAM" id="MobiDB-lite"/>
    </source>
</evidence>
<keyword evidence="1" id="KW-0677">Repeat</keyword>
<feature type="domain" description="CUB" evidence="5">
    <location>
        <begin position="1"/>
        <end position="93"/>
    </location>
</feature>
<feature type="compositionally biased region" description="Basic and acidic residues" evidence="4">
    <location>
        <begin position="351"/>
        <end position="377"/>
    </location>
</feature>
<organism evidence="6 7">
    <name type="scientific">Petrolisthes manimaculis</name>
    <dbReference type="NCBI Taxonomy" id="1843537"/>
    <lineage>
        <taxon>Eukaryota</taxon>
        <taxon>Metazoa</taxon>
        <taxon>Ecdysozoa</taxon>
        <taxon>Arthropoda</taxon>
        <taxon>Crustacea</taxon>
        <taxon>Multicrustacea</taxon>
        <taxon>Malacostraca</taxon>
        <taxon>Eumalacostraca</taxon>
        <taxon>Eucarida</taxon>
        <taxon>Decapoda</taxon>
        <taxon>Pleocyemata</taxon>
        <taxon>Anomura</taxon>
        <taxon>Galatheoidea</taxon>
        <taxon>Porcellanidae</taxon>
        <taxon>Petrolisthes</taxon>
    </lineage>
</organism>
<name>A0AAE1NRA2_9EUCA</name>
<sequence>YPPGSDCTTTVLKASPDVTSLVMELLDFEVAASLSCSQDYLEVGGQRLCGQLSGQTRTFAFVGVSMIIRFHSAPGLGSINTGGRGYRIRVGQTRTSIIPPGGCGGFVNSVTASIRSPNYPSNYPPNSDCRYIITKSSSDVCQLHVKILDLDLESSVGCTRDYLQIGSQDRLCGQRYPGEIRRYHFTQHVLNIFFHSDAFGSGRGFSIEIKQVTCGHFKPMRSEVESPGVVESCGDVVTTPTFSFKSPGFPAHYHNNLRCVYTIFRTGVDICGVELVMEQFEVPETQDCKEAHLQLAGRRYCGSIPRGSHSVVHFPSHGPIVAEFQGGRFHSGPGFSLRGRQIQCPSTPAREGGRERKEQQEKELLGRDSDQLERDQQQEEELLGRDSTSILGVGGGVGGEAEWWVDGGWVSGSGSGSGSSSGSGGGGQNDWVGPGGRERQHPNIDKREGDVVV</sequence>
<feature type="compositionally biased region" description="Gly residues" evidence="4">
    <location>
        <begin position="409"/>
        <end position="428"/>
    </location>
</feature>
<dbReference type="AlphaFoldDB" id="A0AAE1NRA2"/>
<feature type="region of interest" description="Disordered" evidence="4">
    <location>
        <begin position="334"/>
        <end position="453"/>
    </location>
</feature>
<dbReference type="CDD" id="cd00041">
    <property type="entry name" value="CUB"/>
    <property type="match status" value="2"/>
</dbReference>
<feature type="domain" description="CUB" evidence="5">
    <location>
        <begin position="233"/>
        <end position="295"/>
    </location>
</feature>
<evidence type="ECO:0000256" key="3">
    <source>
        <dbReference type="PROSITE-ProRule" id="PRU00059"/>
    </source>
</evidence>
<evidence type="ECO:0000259" key="5">
    <source>
        <dbReference type="PROSITE" id="PS01180"/>
    </source>
</evidence>
<accession>A0AAE1NRA2</accession>
<comment type="caution">
    <text evidence="3">Lacks conserved residue(s) required for the propagation of feature annotation.</text>
</comment>
<evidence type="ECO:0000313" key="6">
    <source>
        <dbReference type="EMBL" id="KAK4293907.1"/>
    </source>
</evidence>
<comment type="caution">
    <text evidence="6">The sequence shown here is derived from an EMBL/GenBank/DDBJ whole genome shotgun (WGS) entry which is preliminary data.</text>
</comment>
<gene>
    <name evidence="6" type="ORF">Pmani_033429</name>
</gene>
<evidence type="ECO:0000256" key="2">
    <source>
        <dbReference type="ARBA" id="ARBA00023157"/>
    </source>
</evidence>
<dbReference type="Proteomes" id="UP001292094">
    <property type="component" value="Unassembled WGS sequence"/>
</dbReference>
<dbReference type="PANTHER" id="PTHR24251">
    <property type="entry name" value="OVOCHYMASE-RELATED"/>
    <property type="match status" value="1"/>
</dbReference>
<feature type="domain" description="CUB" evidence="5">
    <location>
        <begin position="103"/>
        <end position="212"/>
    </location>
</feature>
<dbReference type="SUPFAM" id="SSF49854">
    <property type="entry name" value="Spermadhesin, CUB domain"/>
    <property type="match status" value="3"/>
</dbReference>
<keyword evidence="7" id="KW-1185">Reference proteome</keyword>
<feature type="non-terminal residue" evidence="6">
    <location>
        <position position="1"/>
    </location>
</feature>
<reference evidence="6" key="1">
    <citation type="submission" date="2023-11" db="EMBL/GenBank/DDBJ databases">
        <title>Genome assemblies of two species of porcelain crab, Petrolisthes cinctipes and Petrolisthes manimaculis (Anomura: Porcellanidae).</title>
        <authorList>
            <person name="Angst P."/>
        </authorList>
    </citation>
    <scope>NUCLEOTIDE SEQUENCE</scope>
    <source>
        <strain evidence="6">PB745_02</strain>
        <tissue evidence="6">Gill</tissue>
    </source>
</reference>
<protein>
    <recommendedName>
        <fullName evidence="5">CUB domain-containing protein</fullName>
    </recommendedName>
</protein>
<dbReference type="EMBL" id="JAWZYT010004417">
    <property type="protein sequence ID" value="KAK4293907.1"/>
    <property type="molecule type" value="Genomic_DNA"/>
</dbReference>
<dbReference type="Pfam" id="PF00431">
    <property type="entry name" value="CUB"/>
    <property type="match status" value="2"/>
</dbReference>